<reference evidence="2 3" key="1">
    <citation type="journal article" date="2019" name="Int. J. Syst. Evol. Microbiol.">
        <title>The Global Catalogue of Microorganisms (GCM) 10K type strain sequencing project: providing services to taxonomists for standard genome sequencing and annotation.</title>
        <authorList>
            <consortium name="The Broad Institute Genomics Platform"/>
            <consortium name="The Broad Institute Genome Sequencing Center for Infectious Disease"/>
            <person name="Wu L."/>
            <person name="Ma J."/>
        </authorList>
    </citation>
    <scope>NUCLEOTIDE SEQUENCE [LARGE SCALE GENOMIC DNA]</scope>
    <source>
        <strain evidence="2 3">JCM 14917</strain>
    </source>
</reference>
<dbReference type="InterPro" id="IPR013974">
    <property type="entry name" value="SAF"/>
</dbReference>
<evidence type="ECO:0000259" key="1">
    <source>
        <dbReference type="SMART" id="SM00858"/>
    </source>
</evidence>
<accession>A0ABN3ALW3</accession>
<dbReference type="SMART" id="SM00858">
    <property type="entry name" value="SAF"/>
    <property type="match status" value="1"/>
</dbReference>
<dbReference type="CDD" id="cd11614">
    <property type="entry name" value="SAF_CpaB_FlgA_like"/>
    <property type="match status" value="1"/>
</dbReference>
<dbReference type="InterPro" id="IPR017592">
    <property type="entry name" value="Pilus_assmbl_Flp-typ_CpaB"/>
</dbReference>
<gene>
    <name evidence="2" type="ORF">GCM10009784_01510</name>
</gene>
<dbReference type="Pfam" id="PF08666">
    <property type="entry name" value="SAF"/>
    <property type="match status" value="1"/>
</dbReference>
<dbReference type="NCBIfam" id="TIGR03177">
    <property type="entry name" value="pilus_cpaB"/>
    <property type="match status" value="1"/>
</dbReference>
<dbReference type="RefSeq" id="WP_277359261.1">
    <property type="nucleotide sequence ID" value="NZ_BAAAON010000001.1"/>
</dbReference>
<dbReference type="InterPro" id="IPR031571">
    <property type="entry name" value="RcpC_dom"/>
</dbReference>
<keyword evidence="3" id="KW-1185">Reference proteome</keyword>
<evidence type="ECO:0000313" key="3">
    <source>
        <dbReference type="Proteomes" id="UP001500974"/>
    </source>
</evidence>
<proteinExistence type="predicted"/>
<feature type="domain" description="SAF" evidence="1">
    <location>
        <begin position="50"/>
        <end position="112"/>
    </location>
</feature>
<dbReference type="EMBL" id="BAAAON010000001">
    <property type="protein sequence ID" value="GAA2172158.1"/>
    <property type="molecule type" value="Genomic_DNA"/>
</dbReference>
<comment type="caution">
    <text evidence="2">The sequence shown here is derived from an EMBL/GenBank/DDBJ whole genome shotgun (WGS) entry which is preliminary data.</text>
</comment>
<name>A0ABN3ALW3_9MICC</name>
<dbReference type="Proteomes" id="UP001500974">
    <property type="component" value="Unassembled WGS sequence"/>
</dbReference>
<organism evidence="2 3">
    <name type="scientific">Arthrobacter parietis</name>
    <dbReference type="NCBI Taxonomy" id="271434"/>
    <lineage>
        <taxon>Bacteria</taxon>
        <taxon>Bacillati</taxon>
        <taxon>Actinomycetota</taxon>
        <taxon>Actinomycetes</taxon>
        <taxon>Micrococcales</taxon>
        <taxon>Micrococcaceae</taxon>
        <taxon>Arthrobacter</taxon>
    </lineage>
</organism>
<sequence>MRKSASAPNRTRNRVRAFIFRKRRLLAAGILCAAAGVAVEVFLPPDPATVQVVAASADLPVGTVLTADQLSVVHLPEAAVPEHSFGSPDLVAGQQLATPVYAGDILAQNFLVGAGLLVGSPEGTVAVPLRPADASTVQLVAAGQRVDVVLSTGNGFEVSAKNTVLARGLPVLWTSEESGTGPFSAPSGTEDGLVVVAANPDEAAALAGASSTGQVHLVLTAANSSG</sequence>
<dbReference type="Pfam" id="PF16976">
    <property type="entry name" value="RcpC"/>
    <property type="match status" value="1"/>
</dbReference>
<protein>
    <submittedName>
        <fullName evidence="2">SAF domain-containing protein</fullName>
    </submittedName>
</protein>
<evidence type="ECO:0000313" key="2">
    <source>
        <dbReference type="EMBL" id="GAA2172158.1"/>
    </source>
</evidence>